<organism evidence="3">
    <name type="scientific">Dissoconium aciculare CBS 342.82</name>
    <dbReference type="NCBI Taxonomy" id="1314786"/>
    <lineage>
        <taxon>Eukaryota</taxon>
        <taxon>Fungi</taxon>
        <taxon>Dikarya</taxon>
        <taxon>Ascomycota</taxon>
        <taxon>Pezizomycotina</taxon>
        <taxon>Dothideomycetes</taxon>
        <taxon>Dothideomycetidae</taxon>
        <taxon>Mycosphaerellales</taxon>
        <taxon>Dissoconiaceae</taxon>
        <taxon>Dissoconium</taxon>
    </lineage>
</organism>
<reference evidence="3" key="2">
    <citation type="submission" date="2020-04" db="EMBL/GenBank/DDBJ databases">
        <authorList>
            <consortium name="NCBI Genome Project"/>
        </authorList>
    </citation>
    <scope>NUCLEOTIDE SEQUENCE</scope>
    <source>
        <strain evidence="3">CBS 342.82</strain>
    </source>
</reference>
<dbReference type="RefSeq" id="XP_033457081.1">
    <property type="nucleotide sequence ID" value="XM_033608625.1"/>
</dbReference>
<keyword evidence="2" id="KW-1185">Reference proteome</keyword>
<protein>
    <submittedName>
        <fullName evidence="3">Uncharacterized protein</fullName>
    </submittedName>
</protein>
<accession>A0A6J3LW97</accession>
<evidence type="ECO:0000256" key="1">
    <source>
        <dbReference type="SAM" id="MobiDB-lite"/>
    </source>
</evidence>
<proteinExistence type="predicted"/>
<evidence type="ECO:0000313" key="3">
    <source>
        <dbReference type="RefSeq" id="XP_033457081.1"/>
    </source>
</evidence>
<feature type="region of interest" description="Disordered" evidence="1">
    <location>
        <begin position="121"/>
        <end position="144"/>
    </location>
</feature>
<sequence length="185" mass="20272">MTFPPRRSSRLVSQKSAMENRIDCCVSAHAAPNSNISKSPTTRPLPFLISKKSEGFRYVPPPSNARSHIPRSRTNATVQRGRDAAAASSKCETPRSPVPIFFHAEEVRHLQRSGRRKGCTSEFVGAATGPTGRPNCRNGHPSAEPRPPLRLDFECWQGLLGRVVESHSMANFPGSWALLQTTAEA</sequence>
<evidence type="ECO:0000313" key="2">
    <source>
        <dbReference type="Proteomes" id="UP000504637"/>
    </source>
</evidence>
<dbReference type="AlphaFoldDB" id="A0A6J3LW97"/>
<dbReference type="GeneID" id="54366425"/>
<feature type="region of interest" description="Disordered" evidence="1">
    <location>
        <begin position="56"/>
        <end position="92"/>
    </location>
</feature>
<reference evidence="3" key="1">
    <citation type="submission" date="2020-01" db="EMBL/GenBank/DDBJ databases">
        <authorList>
            <consortium name="DOE Joint Genome Institute"/>
            <person name="Haridas S."/>
            <person name="Albert R."/>
            <person name="Binder M."/>
            <person name="Bloem J."/>
            <person name="Labutti K."/>
            <person name="Salamov A."/>
            <person name="Andreopoulos B."/>
            <person name="Baker S.E."/>
            <person name="Barry K."/>
            <person name="Bills G."/>
            <person name="Bluhm B.H."/>
            <person name="Cannon C."/>
            <person name="Castanera R."/>
            <person name="Culley D.E."/>
            <person name="Daum C."/>
            <person name="Ezra D."/>
            <person name="Gonzalez J.B."/>
            <person name="Henrissat B."/>
            <person name="Kuo A."/>
            <person name="Liang C."/>
            <person name="Lipzen A."/>
            <person name="Lutzoni F."/>
            <person name="Magnuson J."/>
            <person name="Mondo S."/>
            <person name="Nolan M."/>
            <person name="Ohm R."/>
            <person name="Pangilinan J."/>
            <person name="Park H.-J."/>
            <person name="Ramirez L."/>
            <person name="Alfaro M."/>
            <person name="Sun H."/>
            <person name="Tritt A."/>
            <person name="Yoshinaga Y."/>
            <person name="Zwiers L.-H."/>
            <person name="Turgeon B.G."/>
            <person name="Goodwin S.B."/>
            <person name="Spatafora J.W."/>
            <person name="Crous P.W."/>
            <person name="Grigoriev I.V."/>
        </authorList>
    </citation>
    <scope>NUCLEOTIDE SEQUENCE</scope>
    <source>
        <strain evidence="3">CBS 342.82</strain>
    </source>
</reference>
<gene>
    <name evidence="3" type="ORF">K489DRAFT_45222</name>
</gene>
<name>A0A6J3LW97_9PEZI</name>
<reference evidence="3" key="3">
    <citation type="submission" date="2025-08" db="UniProtKB">
        <authorList>
            <consortium name="RefSeq"/>
        </authorList>
    </citation>
    <scope>IDENTIFICATION</scope>
    <source>
        <strain evidence="3">CBS 342.82</strain>
    </source>
</reference>
<dbReference type="Proteomes" id="UP000504637">
    <property type="component" value="Unplaced"/>
</dbReference>